<comment type="caution">
    <text evidence="3">The sequence shown here is derived from an EMBL/GenBank/DDBJ whole genome shotgun (WGS) entry which is preliminary data.</text>
</comment>
<gene>
    <name evidence="3" type="ORF">HOLleu_14914</name>
</gene>
<evidence type="ECO:0000256" key="2">
    <source>
        <dbReference type="SAM" id="MobiDB-lite"/>
    </source>
</evidence>
<feature type="compositionally biased region" description="Polar residues" evidence="2">
    <location>
        <begin position="12"/>
        <end position="30"/>
    </location>
</feature>
<organism evidence="3 4">
    <name type="scientific">Holothuria leucospilota</name>
    <name type="common">Black long sea cucumber</name>
    <name type="synonym">Mertensiothuria leucospilota</name>
    <dbReference type="NCBI Taxonomy" id="206669"/>
    <lineage>
        <taxon>Eukaryota</taxon>
        <taxon>Metazoa</taxon>
        <taxon>Echinodermata</taxon>
        <taxon>Eleutherozoa</taxon>
        <taxon>Echinozoa</taxon>
        <taxon>Holothuroidea</taxon>
        <taxon>Aspidochirotacea</taxon>
        <taxon>Aspidochirotida</taxon>
        <taxon>Holothuriidae</taxon>
        <taxon>Holothuria</taxon>
    </lineage>
</organism>
<accession>A0A9Q1H999</accession>
<name>A0A9Q1H999_HOLLE</name>
<feature type="region of interest" description="Disordered" evidence="2">
    <location>
        <begin position="104"/>
        <end position="133"/>
    </location>
</feature>
<reference evidence="3" key="1">
    <citation type="submission" date="2021-10" db="EMBL/GenBank/DDBJ databases">
        <title>Tropical sea cucumber genome reveals ecological adaptation and Cuvierian tubules defense mechanism.</title>
        <authorList>
            <person name="Chen T."/>
        </authorList>
    </citation>
    <scope>NUCLEOTIDE SEQUENCE</scope>
    <source>
        <strain evidence="3">Nanhai2018</strain>
        <tissue evidence="3">Muscle</tissue>
    </source>
</reference>
<dbReference type="AlphaFoldDB" id="A0A9Q1H999"/>
<evidence type="ECO:0000313" key="4">
    <source>
        <dbReference type="Proteomes" id="UP001152320"/>
    </source>
</evidence>
<protein>
    <submittedName>
        <fullName evidence="3">Uncharacterized protein</fullName>
    </submittedName>
</protein>
<evidence type="ECO:0000256" key="1">
    <source>
        <dbReference type="SAM" id="Coils"/>
    </source>
</evidence>
<feature type="coiled-coil region" evidence="1">
    <location>
        <begin position="176"/>
        <end position="227"/>
    </location>
</feature>
<dbReference type="Proteomes" id="UP001152320">
    <property type="component" value="Chromosome 6"/>
</dbReference>
<evidence type="ECO:0000313" key="3">
    <source>
        <dbReference type="EMBL" id="KAJ8040587.1"/>
    </source>
</evidence>
<keyword evidence="4" id="KW-1185">Reference proteome</keyword>
<dbReference type="PANTHER" id="PTHR46601">
    <property type="entry name" value="ULP_PROTEASE DOMAIN-CONTAINING PROTEIN"/>
    <property type="match status" value="1"/>
</dbReference>
<feature type="region of interest" description="Disordered" evidence="2">
    <location>
        <begin position="1"/>
        <end position="43"/>
    </location>
</feature>
<dbReference type="PANTHER" id="PTHR46601:SF1">
    <property type="entry name" value="ADF-H DOMAIN-CONTAINING PROTEIN"/>
    <property type="match status" value="1"/>
</dbReference>
<sequence>MPQPFNLRVRCRTSNSSKAKARSPQNLNQARRSKTSNWRDKIKETDPERYARILEYGKTYSRLQRLNMSLAKSDLEKRNLPAAKRRKAEELVEKQKQYNAGCARRMRKMRAKKKAEKESNRQPKQRSTRAQEQLQKERMAAVAAKRREERANMTPAERAAYLKNRRMRYALKTQKTKLTAVKADQLQEQQKELEKEKRRLEEIECNLSQQMLELEQMKMDLQEKAQDVRNPAARRKSLQRVRKAMPKQPAQFANTATDLIKKASPRKAAAMRDKNISPTEGKMEAALQEVVASCLSEPKQSATRRSVGSSMHILKKHKLMRKVSKKFGVSRKLLSKAKKYTAGRKPLPQTTVKAVQEFYESIGNSLPDKKMVSKRTGKSAKLIDRSILTAYQQFVTANPDVKISISKFFQLRPKHVKTQQRSRYRGCLCEYCTNVSLKLKVINTHLSSVDTPQFNGVYDIVNATMCEKPPNQDFHHPDCVKRKCELCGVGKLDDRLSPLMAQGSKAVQWQKWDLVMQQVQSGATKPDVRKRALVTKTGDLQTMLKELQNEVNMLSEHLFNKDWQNTQLQYLRSNLPKDSCLCILDFAENYTCCYQDEVQGAYWTQNAATVHPIVCYYHCNQCEEVLTESLVFISDDLNHDYHAVNAFQTTACQHLKETRQLQLSHIYRYSDGCAQQYKSKGPFSDVSYGSTDFGVLIHHNFSGSRHGKGASDGESAVVKSAATTAVKVGAAVIRNAEELYQFAQENLTKSPDTDCCKHYLRTCFYIPSASIDRNRDHRYIKTVPGTMKLHSIKTVQDGIVATRNLSCFCKYCLQGSGGSCQNSLFVEDWQEVKLYNRCSSIANQKLTADSEERGWVETQPEPLQELDARPANQKLTADSEERGWVETQPEPLQELDARPDIPWTVGSWVLVDYEGDQYPGRVISIVQYETQVECMVQSGSYWKWPNLKDILWYPRERIVKQLLPPVPVSGSRDISMFPGLLHED</sequence>
<keyword evidence="1" id="KW-0175">Coiled coil</keyword>
<dbReference type="OrthoDB" id="10072016at2759"/>
<proteinExistence type="predicted"/>
<dbReference type="EMBL" id="JAIZAY010000006">
    <property type="protein sequence ID" value="KAJ8040587.1"/>
    <property type="molecule type" value="Genomic_DNA"/>
</dbReference>
<feature type="compositionally biased region" description="Basic residues" evidence="2">
    <location>
        <begin position="104"/>
        <end position="114"/>
    </location>
</feature>